<dbReference type="InterPro" id="IPR036269">
    <property type="entry name" value="Rho_N_sf"/>
</dbReference>
<organism evidence="2">
    <name type="scientific">marine metagenome</name>
    <dbReference type="NCBI Taxonomy" id="408172"/>
    <lineage>
        <taxon>unclassified sequences</taxon>
        <taxon>metagenomes</taxon>
        <taxon>ecological metagenomes</taxon>
    </lineage>
</organism>
<dbReference type="InterPro" id="IPR004665">
    <property type="entry name" value="Term_rho"/>
</dbReference>
<sequence>MKTSELQGLTVKELQKFALELGSTDSSGLLKQELIKEILEIQAKKKGNIFASGVLEILPDGYGFLRSPDYSYLPGPD</sequence>
<dbReference type="PROSITE" id="PS51856">
    <property type="entry name" value="RHO_RNA_BD"/>
    <property type="match status" value="1"/>
</dbReference>
<dbReference type="AlphaFoldDB" id="A0A383DUL4"/>
<feature type="non-terminal residue" evidence="2">
    <location>
        <position position="77"/>
    </location>
</feature>
<dbReference type="GO" id="GO:0006353">
    <property type="term" value="P:DNA-templated transcription termination"/>
    <property type="evidence" value="ECO:0007669"/>
    <property type="project" value="InterPro"/>
</dbReference>
<dbReference type="Pfam" id="PF07498">
    <property type="entry name" value="Rho_N"/>
    <property type="match status" value="1"/>
</dbReference>
<gene>
    <name evidence="2" type="ORF">METZ01_LOCUS501071</name>
</gene>
<dbReference type="InterPro" id="IPR011112">
    <property type="entry name" value="Rho-like_N"/>
</dbReference>
<dbReference type="GO" id="GO:0003723">
    <property type="term" value="F:RNA binding"/>
    <property type="evidence" value="ECO:0007669"/>
    <property type="project" value="InterPro"/>
</dbReference>
<evidence type="ECO:0000259" key="1">
    <source>
        <dbReference type="PROSITE" id="PS51856"/>
    </source>
</evidence>
<dbReference type="Gene3D" id="2.40.50.140">
    <property type="entry name" value="Nucleic acid-binding proteins"/>
    <property type="match status" value="1"/>
</dbReference>
<reference evidence="2" key="1">
    <citation type="submission" date="2018-05" db="EMBL/GenBank/DDBJ databases">
        <authorList>
            <person name="Lanie J.A."/>
            <person name="Ng W.-L."/>
            <person name="Kazmierczak K.M."/>
            <person name="Andrzejewski T.M."/>
            <person name="Davidsen T.M."/>
            <person name="Wayne K.J."/>
            <person name="Tettelin H."/>
            <person name="Glass J.I."/>
            <person name="Rusch D."/>
            <person name="Podicherti R."/>
            <person name="Tsui H.-C.T."/>
            <person name="Winkler M.E."/>
        </authorList>
    </citation>
    <scope>NUCLEOTIDE SEQUENCE</scope>
</reference>
<dbReference type="InterPro" id="IPR011113">
    <property type="entry name" value="Rho_RNA-bd"/>
</dbReference>
<evidence type="ECO:0000313" key="2">
    <source>
        <dbReference type="EMBL" id="SVE48217.1"/>
    </source>
</evidence>
<dbReference type="InterPro" id="IPR012340">
    <property type="entry name" value="NA-bd_OB-fold"/>
</dbReference>
<feature type="domain" description="Rho RNA-BD" evidence="1">
    <location>
        <begin position="48"/>
        <end position="77"/>
    </location>
</feature>
<name>A0A383DUL4_9ZZZZ</name>
<dbReference type="SUPFAM" id="SSF50249">
    <property type="entry name" value="Nucleic acid-binding proteins"/>
    <property type="match status" value="1"/>
</dbReference>
<dbReference type="GO" id="GO:0005524">
    <property type="term" value="F:ATP binding"/>
    <property type="evidence" value="ECO:0007669"/>
    <property type="project" value="InterPro"/>
</dbReference>
<dbReference type="SMART" id="SM00959">
    <property type="entry name" value="Rho_N"/>
    <property type="match status" value="1"/>
</dbReference>
<dbReference type="GO" id="GO:0008186">
    <property type="term" value="F:ATP-dependent activity, acting on RNA"/>
    <property type="evidence" value="ECO:0007669"/>
    <property type="project" value="InterPro"/>
</dbReference>
<proteinExistence type="predicted"/>
<dbReference type="EMBL" id="UINC01220345">
    <property type="protein sequence ID" value="SVE48217.1"/>
    <property type="molecule type" value="Genomic_DNA"/>
</dbReference>
<dbReference type="SUPFAM" id="SSF68912">
    <property type="entry name" value="Rho N-terminal domain-like"/>
    <property type="match status" value="1"/>
</dbReference>
<dbReference type="PANTHER" id="PTHR46425:SF1">
    <property type="entry name" value="TRANSCRIPTION TERMINATION FACTOR RHO"/>
    <property type="match status" value="1"/>
</dbReference>
<dbReference type="Pfam" id="PF07497">
    <property type="entry name" value="Rho_RNA_bind"/>
    <property type="match status" value="1"/>
</dbReference>
<accession>A0A383DUL4</accession>
<dbReference type="PANTHER" id="PTHR46425">
    <property type="entry name" value="TRANSCRIPTION TERMINATION FACTOR RHO"/>
    <property type="match status" value="1"/>
</dbReference>
<protein>
    <recommendedName>
        <fullName evidence="1">Rho RNA-BD domain-containing protein</fullName>
    </recommendedName>
</protein>